<accession>A0A392PAQ6</accession>
<keyword evidence="4" id="KW-1185">Reference proteome</keyword>
<feature type="compositionally biased region" description="Polar residues" evidence="1">
    <location>
        <begin position="109"/>
        <end position="122"/>
    </location>
</feature>
<evidence type="ECO:0000313" key="3">
    <source>
        <dbReference type="EMBL" id="MCI08559.1"/>
    </source>
</evidence>
<reference evidence="3 4" key="1">
    <citation type="journal article" date="2018" name="Front. Plant Sci.">
        <title>Red Clover (Trifolium pratense) and Zigzag Clover (T. medium) - A Picture of Genomic Similarities and Differences.</title>
        <authorList>
            <person name="Dluhosova J."/>
            <person name="Istvanek J."/>
            <person name="Nedelnik J."/>
            <person name="Repkova J."/>
        </authorList>
    </citation>
    <scope>NUCLEOTIDE SEQUENCE [LARGE SCALE GENOMIC DNA]</scope>
    <source>
        <strain evidence="4">cv. 10/8</strain>
        <tissue evidence="3">Leaf</tissue>
    </source>
</reference>
<sequence length="225" mass="25486">VLTSTIPQHRNKCTPSPRAVPCVFLGYPTGYKGFKVYDLNSKTFHVSRDTVFHEDSFPFHSISQINNHVDPFSQLVLPVPINDHHSVDHNTCIDPINHDVPNNPPDFASSDQSNSNTPPVTNITPDVPLIPVLRRSTRIRKPPPGLKDFVWHTPYPIDHTLSYEKLSIPYKDFVMQVSSVYEPQFYHQASQIPEWCKAMSEEIAALEANNTWTIQPLPHGKKTIG</sequence>
<dbReference type="Pfam" id="PF25597">
    <property type="entry name" value="SH3_retrovirus"/>
    <property type="match status" value="1"/>
</dbReference>
<evidence type="ECO:0000256" key="1">
    <source>
        <dbReference type="SAM" id="MobiDB-lite"/>
    </source>
</evidence>
<proteinExistence type="predicted"/>
<dbReference type="EMBL" id="LXQA010069464">
    <property type="protein sequence ID" value="MCI08559.1"/>
    <property type="molecule type" value="Genomic_DNA"/>
</dbReference>
<feature type="domain" description="Retroviral polymerase SH3-like" evidence="2">
    <location>
        <begin position="6"/>
        <end position="62"/>
    </location>
</feature>
<dbReference type="InterPro" id="IPR057670">
    <property type="entry name" value="SH3_retrovirus"/>
</dbReference>
<dbReference type="Proteomes" id="UP000265520">
    <property type="component" value="Unassembled WGS sequence"/>
</dbReference>
<feature type="non-terminal residue" evidence="3">
    <location>
        <position position="1"/>
    </location>
</feature>
<dbReference type="AlphaFoldDB" id="A0A392PAQ6"/>
<name>A0A392PAQ6_9FABA</name>
<comment type="caution">
    <text evidence="3">The sequence shown here is derived from an EMBL/GenBank/DDBJ whole genome shotgun (WGS) entry which is preliminary data.</text>
</comment>
<protein>
    <submittedName>
        <fullName evidence="3">Putative retroelement pol polyprotein</fullName>
    </submittedName>
</protein>
<evidence type="ECO:0000259" key="2">
    <source>
        <dbReference type="Pfam" id="PF25597"/>
    </source>
</evidence>
<feature type="region of interest" description="Disordered" evidence="1">
    <location>
        <begin position="96"/>
        <end position="122"/>
    </location>
</feature>
<organism evidence="3 4">
    <name type="scientific">Trifolium medium</name>
    <dbReference type="NCBI Taxonomy" id="97028"/>
    <lineage>
        <taxon>Eukaryota</taxon>
        <taxon>Viridiplantae</taxon>
        <taxon>Streptophyta</taxon>
        <taxon>Embryophyta</taxon>
        <taxon>Tracheophyta</taxon>
        <taxon>Spermatophyta</taxon>
        <taxon>Magnoliopsida</taxon>
        <taxon>eudicotyledons</taxon>
        <taxon>Gunneridae</taxon>
        <taxon>Pentapetalae</taxon>
        <taxon>rosids</taxon>
        <taxon>fabids</taxon>
        <taxon>Fabales</taxon>
        <taxon>Fabaceae</taxon>
        <taxon>Papilionoideae</taxon>
        <taxon>50 kb inversion clade</taxon>
        <taxon>NPAAA clade</taxon>
        <taxon>Hologalegina</taxon>
        <taxon>IRL clade</taxon>
        <taxon>Trifolieae</taxon>
        <taxon>Trifolium</taxon>
    </lineage>
</organism>
<evidence type="ECO:0000313" key="4">
    <source>
        <dbReference type="Proteomes" id="UP000265520"/>
    </source>
</evidence>